<comment type="subcellular location">
    <subcellularLocation>
        <location evidence="1">Nucleus</location>
    </subcellularLocation>
</comment>
<evidence type="ECO:0000259" key="9">
    <source>
        <dbReference type="PROSITE" id="PS51916"/>
    </source>
</evidence>
<keyword evidence="5" id="KW-0805">Transcription regulation</keyword>
<accession>A0A1Q8RKV6</accession>
<keyword evidence="7" id="KW-0539">Nucleus</keyword>
<dbReference type="GO" id="GO:0008270">
    <property type="term" value="F:zinc ion binding"/>
    <property type="evidence" value="ECO:0007669"/>
    <property type="project" value="UniProtKB-KW"/>
</dbReference>
<keyword evidence="6" id="KW-0804">Transcription</keyword>
<feature type="compositionally biased region" description="Low complexity" evidence="8">
    <location>
        <begin position="19"/>
        <end position="30"/>
    </location>
</feature>
<keyword evidence="4" id="KW-0862">Zinc</keyword>
<evidence type="ECO:0000256" key="3">
    <source>
        <dbReference type="ARBA" id="ARBA00022771"/>
    </source>
</evidence>
<evidence type="ECO:0000256" key="8">
    <source>
        <dbReference type="SAM" id="MobiDB-lite"/>
    </source>
</evidence>
<feature type="compositionally biased region" description="Polar residues" evidence="8">
    <location>
        <begin position="339"/>
        <end position="352"/>
    </location>
</feature>
<sequence length="370" mass="40363">MTTSKSMDVEMADADELTSVSSVLSPPSGSDYEGDARRARGSSPNNQLTSLESISLERTITGTEIGTMARRSARNTNKSKPVFTTTSPKRPSKRKIVAKSVAKKTPKWTAEKLLTDSKSPLASADLRKILCQPAAWEVLSPDERAEIMALLPAGTRIIGSGTDDTHPDFDALRNDDNFRHDCATYTDNITQGKHDPEWLDQAWAAHQRRKAGDFDAYLAQKFEDEWSCELPEDFKPKRQRSTASASVADEREGDGQTMKGKENATKEAGTVLANNAGEETSEKDVQMEEADEEVTRATVVILGSPVPETKQGRGGEAEVETKADVDGYQPRHADGPSVESKTQTNVNDNQLPSPGYQEANAKTQMNLDGT</sequence>
<dbReference type="GO" id="GO:0005634">
    <property type="term" value="C:nucleus"/>
    <property type="evidence" value="ECO:0007669"/>
    <property type="project" value="UniProtKB-SubCell"/>
</dbReference>
<dbReference type="OrthoDB" id="2289918at2759"/>
<dbReference type="EMBL" id="MPGH01000185">
    <property type="protein sequence ID" value="OLN84965.1"/>
    <property type="molecule type" value="Genomic_DNA"/>
</dbReference>
<evidence type="ECO:0000256" key="6">
    <source>
        <dbReference type="ARBA" id="ARBA00023163"/>
    </source>
</evidence>
<evidence type="ECO:0000256" key="2">
    <source>
        <dbReference type="ARBA" id="ARBA00022723"/>
    </source>
</evidence>
<dbReference type="Pfam" id="PF13919">
    <property type="entry name" value="ASXH"/>
    <property type="match status" value="1"/>
</dbReference>
<feature type="compositionally biased region" description="Polar residues" evidence="8">
    <location>
        <begin position="360"/>
        <end position="370"/>
    </location>
</feature>
<reference evidence="10 11" key="1">
    <citation type="submission" date="2016-11" db="EMBL/GenBank/DDBJ databases">
        <title>Draft Genome Assembly of Colletotrichum chlorophyti a pathogen of herbaceous plants.</title>
        <authorList>
            <person name="Gan P."/>
            <person name="Narusaka M."/>
            <person name="Tsushima A."/>
            <person name="Narusaka Y."/>
            <person name="Takano Y."/>
            <person name="Shirasu K."/>
        </authorList>
    </citation>
    <scope>NUCLEOTIDE SEQUENCE [LARGE SCALE GENOMIC DNA]</scope>
    <source>
        <strain evidence="10 11">NTL11</strain>
    </source>
</reference>
<keyword evidence="3" id="KW-0863">Zinc-finger</keyword>
<keyword evidence="2" id="KW-0479">Metal-binding</keyword>
<evidence type="ECO:0000256" key="1">
    <source>
        <dbReference type="ARBA" id="ARBA00004123"/>
    </source>
</evidence>
<dbReference type="InterPro" id="IPR028020">
    <property type="entry name" value="ASX_DEUBAD_dom"/>
</dbReference>
<feature type="compositionally biased region" description="Polar residues" evidence="8">
    <location>
        <begin position="74"/>
        <end position="89"/>
    </location>
</feature>
<name>A0A1Q8RKV6_9PEZI</name>
<evidence type="ECO:0000256" key="7">
    <source>
        <dbReference type="ARBA" id="ARBA00023242"/>
    </source>
</evidence>
<dbReference type="Proteomes" id="UP000186583">
    <property type="component" value="Unassembled WGS sequence"/>
</dbReference>
<evidence type="ECO:0000256" key="5">
    <source>
        <dbReference type="ARBA" id="ARBA00023015"/>
    </source>
</evidence>
<organism evidence="10 11">
    <name type="scientific">Colletotrichum chlorophyti</name>
    <dbReference type="NCBI Taxonomy" id="708187"/>
    <lineage>
        <taxon>Eukaryota</taxon>
        <taxon>Fungi</taxon>
        <taxon>Dikarya</taxon>
        <taxon>Ascomycota</taxon>
        <taxon>Pezizomycotina</taxon>
        <taxon>Sordariomycetes</taxon>
        <taxon>Hypocreomycetidae</taxon>
        <taxon>Glomerellales</taxon>
        <taxon>Glomerellaceae</taxon>
        <taxon>Colletotrichum</taxon>
    </lineage>
</organism>
<dbReference type="InterPro" id="IPR044867">
    <property type="entry name" value="DEUBAD_dom"/>
</dbReference>
<feature type="domain" description="DEUBAD" evidence="9">
    <location>
        <begin position="117"/>
        <end position="231"/>
    </location>
</feature>
<proteinExistence type="predicted"/>
<feature type="compositionally biased region" description="Basic and acidic residues" evidence="8">
    <location>
        <begin position="310"/>
        <end position="334"/>
    </location>
</feature>
<feature type="region of interest" description="Disordered" evidence="8">
    <location>
        <begin position="233"/>
        <end position="370"/>
    </location>
</feature>
<gene>
    <name evidence="10" type="ORF">CCHL11_04017</name>
</gene>
<feature type="region of interest" description="Disordered" evidence="8">
    <location>
        <begin position="1"/>
        <end position="96"/>
    </location>
</feature>
<evidence type="ECO:0000256" key="4">
    <source>
        <dbReference type="ARBA" id="ARBA00022833"/>
    </source>
</evidence>
<dbReference type="STRING" id="708187.A0A1Q8RKV6"/>
<protein>
    <recommendedName>
        <fullName evidence="9">DEUBAD domain-containing protein</fullName>
    </recommendedName>
</protein>
<feature type="compositionally biased region" description="Basic and acidic residues" evidence="8">
    <location>
        <begin position="248"/>
        <end position="265"/>
    </location>
</feature>
<keyword evidence="11" id="KW-1185">Reference proteome</keyword>
<evidence type="ECO:0000313" key="10">
    <source>
        <dbReference type="EMBL" id="OLN84965.1"/>
    </source>
</evidence>
<dbReference type="AlphaFoldDB" id="A0A1Q8RKV6"/>
<dbReference type="PROSITE" id="PS51916">
    <property type="entry name" value="DEUBAD"/>
    <property type="match status" value="1"/>
</dbReference>
<feature type="compositionally biased region" description="Polar residues" evidence="8">
    <location>
        <begin position="42"/>
        <end position="64"/>
    </location>
</feature>
<comment type="caution">
    <text evidence="10">The sequence shown here is derived from an EMBL/GenBank/DDBJ whole genome shotgun (WGS) entry which is preliminary data.</text>
</comment>
<evidence type="ECO:0000313" key="11">
    <source>
        <dbReference type="Proteomes" id="UP000186583"/>
    </source>
</evidence>